<dbReference type="EMBL" id="JRPL02000012">
    <property type="protein sequence ID" value="TLD83021.1"/>
    <property type="molecule type" value="Genomic_DNA"/>
</dbReference>
<reference evidence="1 2" key="1">
    <citation type="journal article" date="2014" name="Genome Announc.">
        <title>Draft genome sequences of eight enterohepatic helicobacter species isolated from both laboratory and wild rodents.</title>
        <authorList>
            <person name="Sheh A."/>
            <person name="Shen Z."/>
            <person name="Fox J.G."/>
        </authorList>
    </citation>
    <scope>NUCLEOTIDE SEQUENCE [LARGE SCALE GENOMIC DNA]</scope>
    <source>
        <strain evidence="1 2">ATCC 700114</strain>
    </source>
</reference>
<evidence type="ECO:0000313" key="2">
    <source>
        <dbReference type="Proteomes" id="UP000029878"/>
    </source>
</evidence>
<dbReference type="OrthoDB" id="5329287at2"/>
<sequence length="305" mass="33809">MEGSSMKYKMLGLYMLGLCVKSMFAANIQGIYKEEMSGENVNTDSKVVHVFKEDIYREYNPLFTSTFKKTGLSYAGTLGLSDSQTLVYNGLATQYRHPFVLKKTQLDVFAKMALGNALLTTQTIQNYAFFFGANLGANASIPLFMQDEVAHGVFGVDIGFGMLSGQVSDMMLQGFFGIDFFYDKYVFRPFISLSLVTPFSSVYNVSITGLTDIGLKTFYRGDYLLGFISVAVSNLFSKNNANIFALLPQSTPLFLGGNSLKFDVNVHADYFVTQYLSFSAMALVTYTLSYHALSTGGQVGINYRF</sequence>
<proteinExistence type="predicted"/>
<comment type="caution">
    <text evidence="1">The sequence shown here is derived from an EMBL/GenBank/DDBJ whole genome shotgun (WGS) entry which is preliminary data.</text>
</comment>
<evidence type="ECO:0008006" key="3">
    <source>
        <dbReference type="Google" id="ProtNLM"/>
    </source>
</evidence>
<protein>
    <recommendedName>
        <fullName evidence="3">Autotransporter outer membrane beta-barrel domain-containing protein</fullName>
    </recommendedName>
</protein>
<evidence type="ECO:0000313" key="1">
    <source>
        <dbReference type="EMBL" id="TLD83021.1"/>
    </source>
</evidence>
<dbReference type="Proteomes" id="UP000029878">
    <property type="component" value="Unassembled WGS sequence"/>
</dbReference>
<dbReference type="AlphaFoldDB" id="A0A4U8SAQ6"/>
<name>A0A4U8SAQ6_9HELI</name>
<gene>
    <name evidence="1" type="ORF">LS81_006120</name>
</gene>
<accession>A0A4U8SAQ6</accession>
<organism evidence="1 2">
    <name type="scientific">Helicobacter trogontum</name>
    <dbReference type="NCBI Taxonomy" id="50960"/>
    <lineage>
        <taxon>Bacteria</taxon>
        <taxon>Pseudomonadati</taxon>
        <taxon>Campylobacterota</taxon>
        <taxon>Epsilonproteobacteria</taxon>
        <taxon>Campylobacterales</taxon>
        <taxon>Helicobacteraceae</taxon>
        <taxon>Helicobacter</taxon>
    </lineage>
</organism>